<keyword evidence="4" id="KW-1185">Reference proteome</keyword>
<dbReference type="InterPro" id="IPR050272">
    <property type="entry name" value="Isochorismatase-like_hydrls"/>
</dbReference>
<dbReference type="Pfam" id="PF00857">
    <property type="entry name" value="Isochorismatase"/>
    <property type="match status" value="1"/>
</dbReference>
<dbReference type="Proteomes" id="UP000036270">
    <property type="component" value="Unassembled WGS sequence"/>
</dbReference>
<reference evidence="3 4" key="1">
    <citation type="submission" date="2014-12" db="EMBL/GenBank/DDBJ databases">
        <title>Reclassification of Actinobacillus muris as Muribacter muris.</title>
        <authorList>
            <person name="Christensen H."/>
            <person name="Nicklas W."/>
            <person name="Bisgaard M."/>
        </authorList>
    </citation>
    <scope>NUCLEOTIDE SEQUENCE [LARGE SCALE GENOMIC DNA]</scope>
    <source>
        <strain evidence="3 4">Ackerman80-443D</strain>
    </source>
</reference>
<dbReference type="STRING" id="67855.RO21_07660"/>
<dbReference type="AlphaFoldDB" id="A0A0J5P6W4"/>
<dbReference type="PATRIC" id="fig|67855.3.peg.1572"/>
<name>A0A0J5P6W4_9PAST</name>
<comment type="caution">
    <text evidence="3">The sequence shown here is derived from an EMBL/GenBank/DDBJ whole genome shotgun (WGS) entry which is preliminary data.</text>
</comment>
<dbReference type="InterPro" id="IPR036380">
    <property type="entry name" value="Isochorismatase-like_sf"/>
</dbReference>
<accession>A0A0J5P6W4</accession>
<dbReference type="PANTHER" id="PTHR43540">
    <property type="entry name" value="PEROXYUREIDOACRYLATE/UREIDOACRYLATE AMIDOHYDROLASE-RELATED"/>
    <property type="match status" value="1"/>
</dbReference>
<dbReference type="RefSeq" id="WP_047977210.1">
    <property type="nucleotide sequence ID" value="NZ_JWIZ01000045.1"/>
</dbReference>
<protein>
    <submittedName>
        <fullName evidence="3">Isochorismatase</fullName>
    </submittedName>
</protein>
<organism evidence="3 4">
    <name type="scientific">Muribacter muris</name>
    <dbReference type="NCBI Taxonomy" id="67855"/>
    <lineage>
        <taxon>Bacteria</taxon>
        <taxon>Pseudomonadati</taxon>
        <taxon>Pseudomonadota</taxon>
        <taxon>Gammaproteobacteria</taxon>
        <taxon>Pasteurellales</taxon>
        <taxon>Pasteurellaceae</taxon>
        <taxon>Muribacter</taxon>
    </lineage>
</organism>
<evidence type="ECO:0000313" key="3">
    <source>
        <dbReference type="EMBL" id="KMK51214.1"/>
    </source>
</evidence>
<feature type="domain" description="Isochorismatase-like" evidence="2">
    <location>
        <begin position="4"/>
        <end position="170"/>
    </location>
</feature>
<evidence type="ECO:0000259" key="2">
    <source>
        <dbReference type="Pfam" id="PF00857"/>
    </source>
</evidence>
<keyword evidence="1" id="KW-0378">Hydrolase</keyword>
<dbReference type="InterPro" id="IPR000868">
    <property type="entry name" value="Isochorismatase-like_dom"/>
</dbReference>
<dbReference type="Gene3D" id="3.40.50.850">
    <property type="entry name" value="Isochorismatase-like"/>
    <property type="match status" value="1"/>
</dbReference>
<proteinExistence type="predicted"/>
<dbReference type="SUPFAM" id="SSF52499">
    <property type="entry name" value="Isochorismatase-like hydrolases"/>
    <property type="match status" value="1"/>
</dbReference>
<dbReference type="EMBL" id="JWIZ01000045">
    <property type="protein sequence ID" value="KMK51214.1"/>
    <property type="molecule type" value="Genomic_DNA"/>
</dbReference>
<dbReference type="GO" id="GO:0016787">
    <property type="term" value="F:hydrolase activity"/>
    <property type="evidence" value="ECO:0007669"/>
    <property type="project" value="UniProtKB-KW"/>
</dbReference>
<gene>
    <name evidence="3" type="ORF">RO21_07660</name>
</gene>
<dbReference type="PANTHER" id="PTHR43540:SF1">
    <property type="entry name" value="ISOCHORISMATASE HYDROLASE"/>
    <property type="match status" value="1"/>
</dbReference>
<evidence type="ECO:0000256" key="1">
    <source>
        <dbReference type="ARBA" id="ARBA00022801"/>
    </source>
</evidence>
<evidence type="ECO:0000313" key="4">
    <source>
        <dbReference type="Proteomes" id="UP000036270"/>
    </source>
</evidence>
<dbReference type="CDD" id="cd01014">
    <property type="entry name" value="nicotinamidase_related"/>
    <property type="match status" value="1"/>
</dbReference>
<sequence length="192" mass="20933">MKQTALLIVDFQNDYFSSFTGAKWALSGTEQAAENGVKLLTKCRSQGVPVFHIRHEAQTMDALFFQPNSEGAKIHASMQPLADEVVITKHQINSFRETDLHARLQEKGIRRLIVIGAMSHMCIDAAVRAAVDLGYQCDVAFDACATLDLTFNGITVPAEQVQAAFMAALQFAYANVVSTTTLLAEITAIQPA</sequence>